<reference evidence="1" key="1">
    <citation type="submission" date="2021-12" db="EMBL/GenBank/DDBJ databases">
        <authorList>
            <person name="Martin H S."/>
        </authorList>
    </citation>
    <scope>NUCLEOTIDE SEQUENCE</scope>
</reference>
<dbReference type="PANTHER" id="PTHR21178">
    <property type="entry name" value="CILIA- AND FLAGELLA-ASSOCIATED PROTEIN 61"/>
    <property type="match status" value="1"/>
</dbReference>
<evidence type="ECO:0000313" key="1">
    <source>
        <dbReference type="EMBL" id="CAH0726924.1"/>
    </source>
</evidence>
<dbReference type="Proteomes" id="UP000838878">
    <property type="component" value="Chromosome 6"/>
</dbReference>
<evidence type="ECO:0008006" key="3">
    <source>
        <dbReference type="Google" id="ProtNLM"/>
    </source>
</evidence>
<dbReference type="InterPro" id="IPR036188">
    <property type="entry name" value="FAD/NAD-bd_sf"/>
</dbReference>
<proteinExistence type="predicted"/>
<sequence length="964" mass="109245">MLKSVFMHDPYVQFIGMMKSLINNQLLVPGQSRAEAAFKRIQVLERGVTGDQLPSLWVADRKDHKELAVGVMCLNTQINYEELEESFELSPFSGLKHIDTPPNPKPTEFDSGSSVFTTVGNIESRRNSNAEMIPAKDVKSRVTWLFDDDELKEIPKESETKSRAQELPYSQLDILNLLEDEEDELEYDIVNIDTDLLRLPRLFTSDDFLKKRRFSGELAHHRKESVFKNKYIIKDMPKELSNASVNIAGASLKPPELTRYLGRPNAFLLEMFAMHPDYDERDVRVRKAETYDIPHLNNVLEHAPRKHNLLGLLEKSLQSLTLSSFVLLSQNQPIGVAILGPLEDATSIRTQYELEAEPIRSGTDASVRAIPFALWTIERPLTSLPKVHVNNSIVVVGASRTGLAFLETLLLGPTSEYLTFTNLTLVSQHGLPAAGDGARAADACVPRDGRYTDRYLKRVPFYYYVDIISAIMVKIDRKKKCIHLNGSGIKYYDELILTCGQQFQHPDYLKDAIELAKEIEKGKPCDRVLMDNPKYRPDSVPLPPDLPDNVMLINNLYEANVCLRRLTRMISDAKQTDRCLSSENKVVVYGDFIEAYSCIAALLELGISAENIAFVEPFPPDDSTAMRVNCFNNETVDERVQASIEKLGIKTYKQCYFHGWSLQGSRVEFLRLMSPLHALHLPCFALFYYGIKAIDLNAFKAINESGLVYDGGLVVGPQFETNDPCVFGAGPCTKYSRRLHAPQHSHKYYYSEDVGEALAKLLLRKMDPFVNEEAPINVASDIMLRYNSSLLARWQPVMKFSSPLVRSATLPGPLYYMNLRRPGKEVPMAVQLLLPNQVNLVSDLYEYFMQPWMAALYQEPFGTLLYDIYEQAGNTVYDVIKTKYNEFYAKSKIEGSFQEPLSEAFISHESGCEECGQNEELRHDAATFWKAVGGENIVYANLTRFLNKNVITNPQYAIPEQELL</sequence>
<evidence type="ECO:0000313" key="2">
    <source>
        <dbReference type="Proteomes" id="UP000838878"/>
    </source>
</evidence>
<dbReference type="PANTHER" id="PTHR21178:SF8">
    <property type="entry name" value="CILIA- AND FLAGELLA-ASSOCIATED PROTEIN 61"/>
    <property type="match status" value="1"/>
</dbReference>
<protein>
    <recommendedName>
        <fullName evidence="3">Cilia- and flagella-associated protein 61 N-terminal domain-containing protein</fullName>
    </recommendedName>
</protein>
<organism evidence="1 2">
    <name type="scientific">Brenthis ino</name>
    <name type="common">lesser marbled fritillary</name>
    <dbReference type="NCBI Taxonomy" id="405034"/>
    <lineage>
        <taxon>Eukaryota</taxon>
        <taxon>Metazoa</taxon>
        <taxon>Ecdysozoa</taxon>
        <taxon>Arthropoda</taxon>
        <taxon>Hexapoda</taxon>
        <taxon>Insecta</taxon>
        <taxon>Pterygota</taxon>
        <taxon>Neoptera</taxon>
        <taxon>Endopterygota</taxon>
        <taxon>Lepidoptera</taxon>
        <taxon>Glossata</taxon>
        <taxon>Ditrysia</taxon>
        <taxon>Papilionoidea</taxon>
        <taxon>Nymphalidae</taxon>
        <taxon>Heliconiinae</taxon>
        <taxon>Argynnini</taxon>
        <taxon>Brenthis</taxon>
    </lineage>
</organism>
<dbReference type="AlphaFoldDB" id="A0A8J9YC42"/>
<accession>A0A8J9YC42</accession>
<keyword evidence="2" id="KW-1185">Reference proteome</keyword>
<dbReference type="SUPFAM" id="SSF51905">
    <property type="entry name" value="FAD/NAD(P)-binding domain"/>
    <property type="match status" value="1"/>
</dbReference>
<feature type="non-terminal residue" evidence="1">
    <location>
        <position position="964"/>
    </location>
</feature>
<dbReference type="EMBL" id="OV170226">
    <property type="protein sequence ID" value="CAH0726924.1"/>
    <property type="molecule type" value="Genomic_DNA"/>
</dbReference>
<dbReference type="OrthoDB" id="382863at2759"/>
<name>A0A8J9YC42_9NEOP</name>
<dbReference type="InterPro" id="IPR038884">
    <property type="entry name" value="CFAP61"/>
</dbReference>
<gene>
    <name evidence="1" type="ORF">BINO364_LOCUS12329</name>
</gene>